<dbReference type="RefSeq" id="WP_089758082.1">
    <property type="nucleotide sequence ID" value="NZ_FNGO01000002.1"/>
</dbReference>
<dbReference type="STRING" id="321763.SAMN04488692_102175"/>
<sequence>MTVAIIINAITLTLLVYSFKKSAGRTLKSLKIALTKGINLAPWMIGIIVLIGVILSFVPPSVIEQYLGGEMTVYQVGSAALIGTISMIPNLVAMPLAGSLIESGASYTTIAAFLTTLTMVGFVTLPLELKEMGRKITFWRNFLAFFFAVIIAIAIGILM</sequence>
<feature type="transmembrane region" description="Helical" evidence="7">
    <location>
        <begin position="72"/>
        <end position="93"/>
    </location>
</feature>
<reference evidence="8 9" key="1">
    <citation type="submission" date="2016-10" db="EMBL/GenBank/DDBJ databases">
        <authorList>
            <person name="de Groot N.N."/>
        </authorList>
    </citation>
    <scope>NUCLEOTIDE SEQUENCE [LARGE SCALE GENOMIC DNA]</scope>
    <source>
        <strain evidence="8 9">SLAS-1</strain>
    </source>
</reference>
<proteinExistence type="inferred from homology"/>
<evidence type="ECO:0000256" key="6">
    <source>
        <dbReference type="ARBA" id="ARBA00023136"/>
    </source>
</evidence>
<keyword evidence="4 7" id="KW-0812">Transmembrane</keyword>
<evidence type="ECO:0000256" key="1">
    <source>
        <dbReference type="ARBA" id="ARBA00004651"/>
    </source>
</evidence>
<feature type="transmembrane region" description="Helical" evidence="7">
    <location>
        <begin position="105"/>
        <end position="127"/>
    </location>
</feature>
<comment type="subcellular location">
    <subcellularLocation>
        <location evidence="1">Cell membrane</location>
        <topology evidence="1">Multi-pass membrane protein</topology>
    </subcellularLocation>
</comment>
<evidence type="ECO:0000256" key="2">
    <source>
        <dbReference type="ARBA" id="ARBA00006386"/>
    </source>
</evidence>
<dbReference type="Proteomes" id="UP000199476">
    <property type="component" value="Unassembled WGS sequence"/>
</dbReference>
<evidence type="ECO:0000256" key="7">
    <source>
        <dbReference type="SAM" id="Phobius"/>
    </source>
</evidence>
<dbReference type="OrthoDB" id="5465282at2"/>
<feature type="transmembrane region" description="Helical" evidence="7">
    <location>
        <begin position="139"/>
        <end position="158"/>
    </location>
</feature>
<name>A0A1G9ICZ1_9FIRM</name>
<keyword evidence="3" id="KW-1003">Cell membrane</keyword>
<keyword evidence="6 7" id="KW-0472">Membrane</keyword>
<organism evidence="8 9">
    <name type="scientific">Halarsenatibacter silvermanii</name>
    <dbReference type="NCBI Taxonomy" id="321763"/>
    <lineage>
        <taxon>Bacteria</taxon>
        <taxon>Bacillati</taxon>
        <taxon>Bacillota</taxon>
        <taxon>Clostridia</taxon>
        <taxon>Halanaerobiales</taxon>
        <taxon>Halarsenatibacteraceae</taxon>
        <taxon>Halarsenatibacter</taxon>
    </lineage>
</organism>
<evidence type="ECO:0000313" key="8">
    <source>
        <dbReference type="EMBL" id="SDL22976.1"/>
    </source>
</evidence>
<keyword evidence="9" id="KW-1185">Reference proteome</keyword>
<keyword evidence="5 7" id="KW-1133">Transmembrane helix</keyword>
<dbReference type="Pfam" id="PF03773">
    <property type="entry name" value="ArsP_1"/>
    <property type="match status" value="1"/>
</dbReference>
<dbReference type="InterPro" id="IPR005524">
    <property type="entry name" value="DUF318"/>
</dbReference>
<protein>
    <submittedName>
        <fullName evidence="8">Predicted permease</fullName>
    </submittedName>
</protein>
<comment type="similarity">
    <text evidence="2">Belongs to the UPF0718 family.</text>
</comment>
<feature type="transmembrane region" description="Helical" evidence="7">
    <location>
        <begin position="42"/>
        <end position="60"/>
    </location>
</feature>
<dbReference type="GO" id="GO:0005886">
    <property type="term" value="C:plasma membrane"/>
    <property type="evidence" value="ECO:0007669"/>
    <property type="project" value="UniProtKB-SubCell"/>
</dbReference>
<gene>
    <name evidence="8" type="ORF">SAMN04488692_102175</name>
</gene>
<evidence type="ECO:0000256" key="4">
    <source>
        <dbReference type="ARBA" id="ARBA00022692"/>
    </source>
</evidence>
<accession>A0A1G9ICZ1</accession>
<dbReference type="AlphaFoldDB" id="A0A1G9ICZ1"/>
<evidence type="ECO:0000256" key="3">
    <source>
        <dbReference type="ARBA" id="ARBA00022475"/>
    </source>
</evidence>
<dbReference type="EMBL" id="FNGO01000002">
    <property type="protein sequence ID" value="SDL22976.1"/>
    <property type="molecule type" value="Genomic_DNA"/>
</dbReference>
<evidence type="ECO:0000256" key="5">
    <source>
        <dbReference type="ARBA" id="ARBA00022989"/>
    </source>
</evidence>
<evidence type="ECO:0000313" key="9">
    <source>
        <dbReference type="Proteomes" id="UP000199476"/>
    </source>
</evidence>